<dbReference type="RefSeq" id="WP_015514367.1">
    <property type="nucleotide sequence ID" value="NC_021009.1"/>
</dbReference>
<reference evidence="1 2" key="2">
    <citation type="submission" date="2010-03" db="EMBL/GenBank/DDBJ databases">
        <authorList>
            <person name="Pajon A."/>
        </authorList>
    </citation>
    <scope>NUCLEOTIDE SEQUENCE [LARGE SCALE GENOMIC DNA]</scope>
    <source>
        <strain evidence="1 2">GD/7</strain>
    </source>
</reference>
<dbReference type="HOGENOM" id="CLU_1552234_0_0_9"/>
<protein>
    <submittedName>
        <fullName evidence="1">Uncharacterized protein</fullName>
    </submittedName>
</protein>
<dbReference type="Proteomes" id="UP000008798">
    <property type="component" value="Chromosome"/>
</dbReference>
<accession>D4J8X8</accession>
<dbReference type="EMBL" id="FP929038">
    <property type="protein sequence ID" value="CBK80799.1"/>
    <property type="molecule type" value="Genomic_DNA"/>
</dbReference>
<dbReference type="AlphaFoldDB" id="D4J8X8"/>
<gene>
    <name evidence="1" type="ORF">CC1_20810</name>
</gene>
<reference evidence="1 2" key="1">
    <citation type="submission" date="2010-03" db="EMBL/GenBank/DDBJ databases">
        <title>The genome sequence of Coprococcus catus GD/7.</title>
        <authorList>
            <consortium name="metaHIT consortium -- http://www.metahit.eu/"/>
            <person name="Pajon A."/>
            <person name="Turner K."/>
            <person name="Parkhill J."/>
            <person name="Duncan S."/>
            <person name="Flint H."/>
        </authorList>
    </citation>
    <scope>NUCLEOTIDE SEQUENCE [LARGE SCALE GENOMIC DNA]</scope>
    <source>
        <strain evidence="1 2">GD/7</strain>
    </source>
</reference>
<dbReference type="KEGG" id="cct:CC1_20810"/>
<organism evidence="1 2">
    <name type="scientific">Coprococcus catus GD/7</name>
    <dbReference type="NCBI Taxonomy" id="717962"/>
    <lineage>
        <taxon>Bacteria</taxon>
        <taxon>Bacillati</taxon>
        <taxon>Bacillota</taxon>
        <taxon>Clostridia</taxon>
        <taxon>Lachnospirales</taxon>
        <taxon>Lachnospiraceae</taxon>
        <taxon>Coprococcus</taxon>
    </lineage>
</organism>
<evidence type="ECO:0000313" key="2">
    <source>
        <dbReference type="Proteomes" id="UP000008798"/>
    </source>
</evidence>
<evidence type="ECO:0000313" key="1">
    <source>
        <dbReference type="EMBL" id="CBK80799.1"/>
    </source>
</evidence>
<dbReference type="PATRIC" id="fig|717962.3.peg.1977"/>
<sequence>MNENCKLIWTSEVDVDDWDGYFLEVNPNLDRDERYVAAAEINQSYLDDERTNLNIVLKHPIIAIADMGLWYGRRPGYRIIESGNIADCLQSTTDVVCWYVDEHNEFCSDQCHHDGTNYVVYRELKELDEEEVDELIDLICRGKCTEEILDKYTSKIGDRISAVYGWEQIEEAV</sequence>
<name>D4J8X8_9FIRM</name>
<proteinExistence type="predicted"/>